<accession>A0A9R1UKB8</accession>
<protein>
    <submittedName>
        <fullName evidence="1">Uncharacterized protein</fullName>
    </submittedName>
</protein>
<evidence type="ECO:0000313" key="2">
    <source>
        <dbReference type="Proteomes" id="UP000235145"/>
    </source>
</evidence>
<evidence type="ECO:0000313" key="1">
    <source>
        <dbReference type="EMBL" id="KAJ0188550.1"/>
    </source>
</evidence>
<gene>
    <name evidence="1" type="ORF">LSAT_V11C900493520</name>
</gene>
<sequence length="162" mass="18223">MEDGTQQFFYVSTINLRQCTLDLNFLQSSLVLTEDCAYAACFICAVNGINRVDEAEELPLDEWRRQFFCLNSLGEIAKQMGKHDFDFSLNPCDGNPNWTSEMHLYKYNNTLVYVCSYPGGVCHVVAISLKGQDLESVLPSSLAKLHYISDLNGNTSQFLNLG</sequence>
<name>A0A9R1UKB8_LACSA</name>
<reference evidence="1 2" key="1">
    <citation type="journal article" date="2017" name="Nat. Commun.">
        <title>Genome assembly with in vitro proximity ligation data and whole-genome triplication in lettuce.</title>
        <authorList>
            <person name="Reyes-Chin-Wo S."/>
            <person name="Wang Z."/>
            <person name="Yang X."/>
            <person name="Kozik A."/>
            <person name="Arikit S."/>
            <person name="Song C."/>
            <person name="Xia L."/>
            <person name="Froenicke L."/>
            <person name="Lavelle D.O."/>
            <person name="Truco M.J."/>
            <person name="Xia R."/>
            <person name="Zhu S."/>
            <person name="Xu C."/>
            <person name="Xu H."/>
            <person name="Xu X."/>
            <person name="Cox K."/>
            <person name="Korf I."/>
            <person name="Meyers B.C."/>
            <person name="Michelmore R.W."/>
        </authorList>
    </citation>
    <scope>NUCLEOTIDE SEQUENCE [LARGE SCALE GENOMIC DNA]</scope>
    <source>
        <strain evidence="2">cv. Salinas</strain>
        <tissue evidence="1">Seedlings</tissue>
    </source>
</reference>
<comment type="caution">
    <text evidence="1">The sequence shown here is derived from an EMBL/GenBank/DDBJ whole genome shotgun (WGS) entry which is preliminary data.</text>
</comment>
<dbReference type="EMBL" id="NBSK02000009">
    <property type="protein sequence ID" value="KAJ0188550.1"/>
    <property type="molecule type" value="Genomic_DNA"/>
</dbReference>
<proteinExistence type="predicted"/>
<dbReference type="Proteomes" id="UP000235145">
    <property type="component" value="Unassembled WGS sequence"/>
</dbReference>
<dbReference type="AlphaFoldDB" id="A0A9R1UKB8"/>
<organism evidence="1 2">
    <name type="scientific">Lactuca sativa</name>
    <name type="common">Garden lettuce</name>
    <dbReference type="NCBI Taxonomy" id="4236"/>
    <lineage>
        <taxon>Eukaryota</taxon>
        <taxon>Viridiplantae</taxon>
        <taxon>Streptophyta</taxon>
        <taxon>Embryophyta</taxon>
        <taxon>Tracheophyta</taxon>
        <taxon>Spermatophyta</taxon>
        <taxon>Magnoliopsida</taxon>
        <taxon>eudicotyledons</taxon>
        <taxon>Gunneridae</taxon>
        <taxon>Pentapetalae</taxon>
        <taxon>asterids</taxon>
        <taxon>campanulids</taxon>
        <taxon>Asterales</taxon>
        <taxon>Asteraceae</taxon>
        <taxon>Cichorioideae</taxon>
        <taxon>Cichorieae</taxon>
        <taxon>Lactucinae</taxon>
        <taxon>Lactuca</taxon>
    </lineage>
</organism>
<keyword evidence="2" id="KW-1185">Reference proteome</keyword>